<feature type="compositionally biased region" description="Basic residues" evidence="1">
    <location>
        <begin position="41"/>
        <end position="52"/>
    </location>
</feature>
<reference evidence="3" key="1">
    <citation type="journal article" date="2007" name="Nature">
        <title>The grapevine genome sequence suggests ancestral hexaploidization in major angiosperm phyla.</title>
        <authorList>
            <consortium name="The French-Italian Public Consortium for Grapevine Genome Characterization."/>
            <person name="Jaillon O."/>
            <person name="Aury J.-M."/>
            <person name="Noel B."/>
            <person name="Policriti A."/>
            <person name="Clepet C."/>
            <person name="Casagrande A."/>
            <person name="Choisne N."/>
            <person name="Aubourg S."/>
            <person name="Vitulo N."/>
            <person name="Jubin C."/>
            <person name="Vezzi A."/>
            <person name="Legeai F."/>
            <person name="Hugueney P."/>
            <person name="Dasilva C."/>
            <person name="Horner D."/>
            <person name="Mica E."/>
            <person name="Jublot D."/>
            <person name="Poulain J."/>
            <person name="Bruyere C."/>
            <person name="Billault A."/>
            <person name="Segurens B."/>
            <person name="Gouyvenoux M."/>
            <person name="Ugarte E."/>
            <person name="Cattonaro F."/>
            <person name="Anthouard V."/>
            <person name="Vico V."/>
            <person name="Del Fabbro C."/>
            <person name="Alaux M."/>
            <person name="Di Gaspero G."/>
            <person name="Dumas V."/>
            <person name="Felice N."/>
            <person name="Paillard S."/>
            <person name="Juman I."/>
            <person name="Moroldo M."/>
            <person name="Scalabrin S."/>
            <person name="Canaguier A."/>
            <person name="Le Clainche I."/>
            <person name="Malacrida G."/>
            <person name="Durand E."/>
            <person name="Pesole G."/>
            <person name="Laucou V."/>
            <person name="Chatelet P."/>
            <person name="Merdinoglu D."/>
            <person name="Delledonne M."/>
            <person name="Pezzotti M."/>
            <person name="Lecharny A."/>
            <person name="Scarpelli C."/>
            <person name="Artiguenave F."/>
            <person name="Pe M.E."/>
            <person name="Valle G."/>
            <person name="Morgante M."/>
            <person name="Caboche M."/>
            <person name="Adam-Blondon A.-F."/>
            <person name="Weissenbach J."/>
            <person name="Quetier F."/>
            <person name="Wincker P."/>
        </authorList>
    </citation>
    <scope>NUCLEOTIDE SEQUENCE [LARGE SCALE GENOMIC DNA]</scope>
    <source>
        <strain evidence="3">cv. Pinot noir / PN40024</strain>
    </source>
</reference>
<evidence type="ECO:0000313" key="2">
    <source>
        <dbReference type="EMBL" id="CCB56381.1"/>
    </source>
</evidence>
<accession>F6HN93</accession>
<feature type="region of interest" description="Disordered" evidence="1">
    <location>
        <begin position="1"/>
        <end position="79"/>
    </location>
</feature>
<keyword evidence="3" id="KW-1185">Reference proteome</keyword>
<dbReference type="HOGENOM" id="CLU_2610894_0_0_1"/>
<evidence type="ECO:0000256" key="1">
    <source>
        <dbReference type="SAM" id="MobiDB-lite"/>
    </source>
</evidence>
<evidence type="ECO:0000313" key="3">
    <source>
        <dbReference type="Proteomes" id="UP000009183"/>
    </source>
</evidence>
<proteinExistence type="predicted"/>
<sequence length="79" mass="9077">MSFGDETGRSRLVSQQISRSSIHRSRLVSSVVPERGESNIRKKNQNKVKKQQQQHDGRNNFDPQSCKFERGCNGRKNFG</sequence>
<dbReference type="InParanoid" id="F6HN93"/>
<dbReference type="Proteomes" id="UP000009183">
    <property type="component" value="Chromosome 13"/>
</dbReference>
<name>F6HN93_VITVI</name>
<dbReference type="EMBL" id="FN595998">
    <property type="protein sequence ID" value="CCB56381.1"/>
    <property type="molecule type" value="Genomic_DNA"/>
</dbReference>
<organism evidence="2 3">
    <name type="scientific">Vitis vinifera</name>
    <name type="common">Grape</name>
    <dbReference type="NCBI Taxonomy" id="29760"/>
    <lineage>
        <taxon>Eukaryota</taxon>
        <taxon>Viridiplantae</taxon>
        <taxon>Streptophyta</taxon>
        <taxon>Embryophyta</taxon>
        <taxon>Tracheophyta</taxon>
        <taxon>Spermatophyta</taxon>
        <taxon>Magnoliopsida</taxon>
        <taxon>eudicotyledons</taxon>
        <taxon>Gunneridae</taxon>
        <taxon>Pentapetalae</taxon>
        <taxon>rosids</taxon>
        <taxon>Vitales</taxon>
        <taxon>Vitaceae</taxon>
        <taxon>Viteae</taxon>
        <taxon>Vitis</taxon>
    </lineage>
</organism>
<gene>
    <name evidence="2" type="ordered locus">VIT_13s0019g00410</name>
</gene>
<protein>
    <submittedName>
        <fullName evidence="2">Uncharacterized protein</fullName>
    </submittedName>
</protein>
<dbReference type="AlphaFoldDB" id="F6HN93"/>
<dbReference type="PaxDb" id="29760-VIT_13s0019g00410.t01"/>